<dbReference type="InterPro" id="IPR036188">
    <property type="entry name" value="FAD/NAD-bd_sf"/>
</dbReference>
<proteinExistence type="predicted"/>
<evidence type="ECO:0000259" key="5">
    <source>
        <dbReference type="Pfam" id="PF07992"/>
    </source>
</evidence>
<dbReference type="PRINTS" id="PR00368">
    <property type="entry name" value="FADPNR"/>
</dbReference>
<dbReference type="PANTHER" id="PTHR43557:SF2">
    <property type="entry name" value="RIESKE DOMAIN-CONTAINING PROTEIN-RELATED"/>
    <property type="match status" value="1"/>
</dbReference>
<evidence type="ECO:0000313" key="7">
    <source>
        <dbReference type="EMBL" id="PLV13587.1"/>
    </source>
</evidence>
<organism evidence="7 8">
    <name type="scientific">Pseudomonas plecoglossicida</name>
    <dbReference type="NCBI Taxonomy" id="70775"/>
    <lineage>
        <taxon>Bacteria</taxon>
        <taxon>Pseudomonadati</taxon>
        <taxon>Pseudomonadota</taxon>
        <taxon>Gammaproteobacteria</taxon>
        <taxon>Pseudomonadales</taxon>
        <taxon>Pseudomonadaceae</taxon>
        <taxon>Pseudomonas</taxon>
    </lineage>
</organism>
<dbReference type="InterPro" id="IPR050446">
    <property type="entry name" value="FAD-oxidoreductase/Apoptosis"/>
</dbReference>
<dbReference type="SUPFAM" id="SSF55424">
    <property type="entry name" value="FAD/NAD-linked reductases, dimerisation (C-terminal) domain"/>
    <property type="match status" value="1"/>
</dbReference>
<comment type="caution">
    <text evidence="7">The sequence shown here is derived from an EMBL/GenBank/DDBJ whole genome shotgun (WGS) entry which is preliminary data.</text>
</comment>
<reference evidence="7 8" key="1">
    <citation type="submission" date="2017-12" db="EMBL/GenBank/DDBJ databases">
        <title>Detection of the carbapenemase gene blaVIM-5 in members of the Pseudomonas putida group isolated from polluted Nigerian wetlands.</title>
        <authorList>
            <person name="Adelowo O."/>
            <person name="Vollmers J."/>
            <person name="Maeusezahl I."/>
            <person name="Kaster A.-K."/>
            <person name="Mueller J.A."/>
        </authorList>
    </citation>
    <scope>NUCLEOTIDE SEQUENCE [LARGE SCALE GENOMIC DNA]</scope>
    <source>
        <strain evidence="7 8">MR69</strain>
    </source>
</reference>
<dbReference type="Pfam" id="PF14759">
    <property type="entry name" value="Reductase_C"/>
    <property type="match status" value="1"/>
</dbReference>
<dbReference type="Gene3D" id="3.30.390.30">
    <property type="match status" value="1"/>
</dbReference>
<dbReference type="Pfam" id="PF07992">
    <property type="entry name" value="Pyr_redox_2"/>
    <property type="match status" value="1"/>
</dbReference>
<name>A0ABX4TZC5_PSEDL</name>
<dbReference type="PRINTS" id="PR00411">
    <property type="entry name" value="PNDRDTASEI"/>
</dbReference>
<sequence>MGERRDTTLIVGAGHAGTAAAFFLREFGYQGRVLLLSAETQHPYQRPPLSKEYLLAQHSTPSLLKGKDSYARADIELCLQDDVLSITPASCQVKSSQGSYAYDHLILATGSQPRFMAAFGHADNLCYLSDWDDAGRIRQQLAEASRIVVLGGGFIGLEIASSACKMGKHVTVIERAPRLLSRVVSEAFAAFIRDIHLGNGIEFRLGEEVREVRRSTCGVRVDAVFLSDGQLLECDMLVIGVGSEPRMELATAAGLACASGVLVDEHCQTSDPFISAIGDCVAVCPSPGHQLPRRESVQNATEQARLVAARLTGRPMPPVQTPWFWSDQLQARINLAGERPAQGQVIVRRYGGDKVSMLYLQDQQLVAIEACNMPGDCLLARRTIGQNHSFDLARLVDADVPLKDALHFA</sequence>
<protein>
    <recommendedName>
        <fullName evidence="9">Ferredoxin reductase</fullName>
    </recommendedName>
</protein>
<keyword evidence="3" id="KW-0274">FAD</keyword>
<feature type="domain" description="Reductase C-terminal" evidence="6">
    <location>
        <begin position="323"/>
        <end position="405"/>
    </location>
</feature>
<dbReference type="InterPro" id="IPR028202">
    <property type="entry name" value="Reductase_C"/>
</dbReference>
<evidence type="ECO:0000313" key="8">
    <source>
        <dbReference type="Proteomes" id="UP000234744"/>
    </source>
</evidence>
<dbReference type="SUPFAM" id="SSF51905">
    <property type="entry name" value="FAD/NAD(P)-binding domain"/>
    <property type="match status" value="1"/>
</dbReference>
<keyword evidence="2" id="KW-0285">Flavoprotein</keyword>
<dbReference type="InterPro" id="IPR023753">
    <property type="entry name" value="FAD/NAD-binding_dom"/>
</dbReference>
<evidence type="ECO:0000256" key="2">
    <source>
        <dbReference type="ARBA" id="ARBA00022630"/>
    </source>
</evidence>
<gene>
    <name evidence="7" type="ORF">CXG47_15015</name>
</gene>
<keyword evidence="8" id="KW-1185">Reference proteome</keyword>
<evidence type="ECO:0000256" key="1">
    <source>
        <dbReference type="ARBA" id="ARBA00001974"/>
    </source>
</evidence>
<dbReference type="RefSeq" id="WP_073660155.1">
    <property type="nucleotide sequence ID" value="NZ_PJCJ01000008.1"/>
</dbReference>
<accession>A0ABX4TZC5</accession>
<evidence type="ECO:0000256" key="3">
    <source>
        <dbReference type="ARBA" id="ARBA00022827"/>
    </source>
</evidence>
<dbReference type="PANTHER" id="PTHR43557">
    <property type="entry name" value="APOPTOSIS-INDUCING FACTOR 1"/>
    <property type="match status" value="1"/>
</dbReference>
<comment type="cofactor">
    <cofactor evidence="1">
        <name>FAD</name>
        <dbReference type="ChEBI" id="CHEBI:57692"/>
    </cofactor>
</comment>
<feature type="domain" description="FAD/NAD(P)-binding" evidence="5">
    <location>
        <begin position="8"/>
        <end position="304"/>
    </location>
</feature>
<evidence type="ECO:0008006" key="9">
    <source>
        <dbReference type="Google" id="ProtNLM"/>
    </source>
</evidence>
<dbReference type="Gene3D" id="3.50.50.60">
    <property type="entry name" value="FAD/NAD(P)-binding domain"/>
    <property type="match status" value="2"/>
</dbReference>
<evidence type="ECO:0000259" key="6">
    <source>
        <dbReference type="Pfam" id="PF14759"/>
    </source>
</evidence>
<dbReference type="Proteomes" id="UP000234744">
    <property type="component" value="Unassembled WGS sequence"/>
</dbReference>
<evidence type="ECO:0000256" key="4">
    <source>
        <dbReference type="ARBA" id="ARBA00023002"/>
    </source>
</evidence>
<keyword evidence="4" id="KW-0560">Oxidoreductase</keyword>
<dbReference type="EMBL" id="PJCJ01000008">
    <property type="protein sequence ID" value="PLV13587.1"/>
    <property type="molecule type" value="Genomic_DNA"/>
</dbReference>
<dbReference type="InterPro" id="IPR016156">
    <property type="entry name" value="FAD/NAD-linked_Rdtase_dimer_sf"/>
</dbReference>